<dbReference type="GO" id="GO:0003677">
    <property type="term" value="F:DNA binding"/>
    <property type="evidence" value="ECO:0007669"/>
    <property type="project" value="InterPro"/>
</dbReference>
<evidence type="ECO:0000313" key="2">
    <source>
        <dbReference type="EMBL" id="RHD56491.1"/>
    </source>
</evidence>
<dbReference type="Proteomes" id="UP000286050">
    <property type="component" value="Unassembled WGS sequence"/>
</dbReference>
<dbReference type="PANTHER" id="PTHR34322:SF2">
    <property type="entry name" value="TRANSPOSASE IS200-LIKE DOMAIN-CONTAINING PROTEIN"/>
    <property type="match status" value="1"/>
</dbReference>
<dbReference type="PANTHER" id="PTHR34322">
    <property type="entry name" value="TRANSPOSASE, Y1_TNP DOMAIN-CONTAINING"/>
    <property type="match status" value="1"/>
</dbReference>
<dbReference type="GO" id="GO:0006313">
    <property type="term" value="P:DNA transposition"/>
    <property type="evidence" value="ECO:0007669"/>
    <property type="project" value="InterPro"/>
</dbReference>
<dbReference type="GO" id="GO:0004803">
    <property type="term" value="F:transposase activity"/>
    <property type="evidence" value="ECO:0007669"/>
    <property type="project" value="InterPro"/>
</dbReference>
<dbReference type="AlphaFoldDB" id="A0A414FY58"/>
<evidence type="ECO:0000259" key="1">
    <source>
        <dbReference type="SMART" id="SM01321"/>
    </source>
</evidence>
<evidence type="ECO:0000313" key="3">
    <source>
        <dbReference type="Proteomes" id="UP000286050"/>
    </source>
</evidence>
<dbReference type="Pfam" id="PF01797">
    <property type="entry name" value="Y1_Tnp"/>
    <property type="match status" value="1"/>
</dbReference>
<organism evidence="2 3">
    <name type="scientific">Collinsella intestinalis</name>
    <dbReference type="NCBI Taxonomy" id="147207"/>
    <lineage>
        <taxon>Bacteria</taxon>
        <taxon>Bacillati</taxon>
        <taxon>Actinomycetota</taxon>
        <taxon>Coriobacteriia</taxon>
        <taxon>Coriobacteriales</taxon>
        <taxon>Coriobacteriaceae</taxon>
        <taxon>Collinsella</taxon>
    </lineage>
</organism>
<accession>A0A414FY58</accession>
<name>A0A414FY58_9ACTN</name>
<comment type="caution">
    <text evidence="2">The sequence shown here is derived from an EMBL/GenBank/DDBJ whole genome shotgun (WGS) entry which is preliminary data.</text>
</comment>
<gene>
    <name evidence="2" type="ORF">DW787_02785</name>
</gene>
<proteinExistence type="predicted"/>
<dbReference type="InterPro" id="IPR036515">
    <property type="entry name" value="Transposase_17_sf"/>
</dbReference>
<feature type="domain" description="Transposase IS200-like" evidence="1">
    <location>
        <begin position="9"/>
        <end position="123"/>
    </location>
</feature>
<dbReference type="InterPro" id="IPR002686">
    <property type="entry name" value="Transposase_17"/>
</dbReference>
<dbReference type="EMBL" id="QSJI01000002">
    <property type="protein sequence ID" value="RHD56491.1"/>
    <property type="molecule type" value="Genomic_DNA"/>
</dbReference>
<sequence length="255" mass="28786">MPRTSRKRSETGFYHVILRGNGKQNLFETDKDRAAFMEAARSSFSRDSVTLIAWCLMDNHVHLIIDDPLDRISTAIQRVTSTYAMYFNHTFGHSGHVFEGRYGSVPIIDDEQLLAAVKYVHNNPLKGMGITPDRYPWCSYSEYVSGVSRFADIDTLLELLGGTQAFVMFSINDNVTGYRPAFKKYADEDERATLAQQVFESFGCTATGVKELPKKTRNQVLKALCECGLTVKHVQRLTGIGEWTIRNAAGRINKR</sequence>
<dbReference type="SMART" id="SM01321">
    <property type="entry name" value="Y1_Tnp"/>
    <property type="match status" value="1"/>
</dbReference>
<protein>
    <submittedName>
        <fullName evidence="2">Transposase</fullName>
    </submittedName>
</protein>
<dbReference type="RefSeq" id="WP_118271547.1">
    <property type="nucleotide sequence ID" value="NZ_JAQCXU010000005.1"/>
</dbReference>
<dbReference type="Gene3D" id="3.30.70.1290">
    <property type="entry name" value="Transposase IS200-like"/>
    <property type="match status" value="1"/>
</dbReference>
<dbReference type="SUPFAM" id="SSF143422">
    <property type="entry name" value="Transposase IS200-like"/>
    <property type="match status" value="1"/>
</dbReference>
<reference evidence="2 3" key="1">
    <citation type="submission" date="2018-08" db="EMBL/GenBank/DDBJ databases">
        <title>A genome reference for cultivated species of the human gut microbiota.</title>
        <authorList>
            <person name="Zou Y."/>
            <person name="Xue W."/>
            <person name="Luo G."/>
        </authorList>
    </citation>
    <scope>NUCLEOTIDE SEQUENCE [LARGE SCALE GENOMIC DNA]</scope>
    <source>
        <strain evidence="2 3">AM30-5LB</strain>
    </source>
</reference>